<reference evidence="3" key="2">
    <citation type="submission" date="2021-04" db="EMBL/GenBank/DDBJ databases">
        <authorList>
            <person name="Liu J."/>
        </authorList>
    </citation>
    <scope>NUCLEOTIDE SEQUENCE</scope>
    <source>
        <strain evidence="3">BAD-6</strain>
    </source>
</reference>
<keyword evidence="4" id="KW-1185">Reference proteome</keyword>
<evidence type="ECO:0000256" key="1">
    <source>
        <dbReference type="ARBA" id="ARBA00022801"/>
    </source>
</evidence>
<reference evidence="3" key="1">
    <citation type="submission" date="2021-04" db="EMBL/GenBank/DDBJ databases">
        <title>Sinoanaerobacter chloroacetimidivorans sp. nov., an obligate anaerobic bacterium isolated from anaerobic sludge.</title>
        <authorList>
            <person name="Bao Y."/>
        </authorList>
    </citation>
    <scope>NUCLEOTIDE SEQUENCE</scope>
    <source>
        <strain evidence="3">BAD-6</strain>
    </source>
</reference>
<dbReference type="GO" id="GO:0016791">
    <property type="term" value="F:phosphatase activity"/>
    <property type="evidence" value="ECO:0007669"/>
    <property type="project" value="TreeGrafter"/>
</dbReference>
<name>A0A8J7W214_9FIRM</name>
<dbReference type="PANTHER" id="PTHR43156:SF2">
    <property type="entry name" value="STAGE II SPORULATION PROTEIN E"/>
    <property type="match status" value="1"/>
</dbReference>
<dbReference type="InterPro" id="IPR035965">
    <property type="entry name" value="PAS-like_dom_sf"/>
</dbReference>
<keyword evidence="1" id="KW-0378">Hydrolase</keyword>
<dbReference type="SMART" id="SM00091">
    <property type="entry name" value="PAS"/>
    <property type="match status" value="1"/>
</dbReference>
<dbReference type="GO" id="GO:0006355">
    <property type="term" value="P:regulation of DNA-templated transcription"/>
    <property type="evidence" value="ECO:0007669"/>
    <property type="project" value="InterPro"/>
</dbReference>
<dbReference type="SUPFAM" id="SSF55785">
    <property type="entry name" value="PYP-like sensor domain (PAS domain)"/>
    <property type="match status" value="1"/>
</dbReference>
<sequence length="382" mass="44295">MENCFDIEEINETIADLIDDHILVCDIEGQIVFSNKAIQSYLGYTDSELKRRNFLDFIADIHMNKAGSFIKSVSEEPSDWEEFLFRGKHNVLKLHLRFLRKKDLIYIYGNEKYVEYERIRKKLDVEIANAIKIHRRSLPVSLPDTKNISFASLYIPAEELGGDLFDAFKVDNGLLDDYFEQYVCYTADVSGHGLDSAMLAMFVKDTIRSFFRLKHIPGQVLSPKEIMHFFIEQYIKEGYPGEYLVCLFIVVFDFKTNELTYCNAGFHICPLLIKDEENIIELNNAGLPISTAINADLLKYEDSSLHLLPTMTLFIMSDGLPEQRSNNEAYEDRLKKLFAEIYSLKPADIVRRIHEDFTDFLRYEKIKDDITLVVVKLLQALN</sequence>
<dbReference type="AlphaFoldDB" id="A0A8J7W214"/>
<dbReference type="InterPro" id="IPR052016">
    <property type="entry name" value="Bact_Sigma-Reg"/>
</dbReference>
<dbReference type="EMBL" id="JAGSND010000013">
    <property type="protein sequence ID" value="MBR0599417.1"/>
    <property type="molecule type" value="Genomic_DNA"/>
</dbReference>
<dbReference type="Pfam" id="PF07228">
    <property type="entry name" value="SpoIIE"/>
    <property type="match status" value="1"/>
</dbReference>
<dbReference type="CDD" id="cd00130">
    <property type="entry name" value="PAS"/>
    <property type="match status" value="1"/>
</dbReference>
<dbReference type="InterPro" id="IPR036457">
    <property type="entry name" value="PPM-type-like_dom_sf"/>
</dbReference>
<comment type="caution">
    <text evidence="3">The sequence shown here is derived from an EMBL/GenBank/DDBJ whole genome shotgun (WGS) entry which is preliminary data.</text>
</comment>
<dbReference type="PROSITE" id="PS50112">
    <property type="entry name" value="PAS"/>
    <property type="match status" value="1"/>
</dbReference>
<dbReference type="NCBIfam" id="TIGR00229">
    <property type="entry name" value="sensory_box"/>
    <property type="match status" value="1"/>
</dbReference>
<dbReference type="InterPro" id="IPR001932">
    <property type="entry name" value="PPM-type_phosphatase-like_dom"/>
</dbReference>
<dbReference type="SUPFAM" id="SSF81606">
    <property type="entry name" value="PP2C-like"/>
    <property type="match status" value="1"/>
</dbReference>
<dbReference type="SMART" id="SM00331">
    <property type="entry name" value="PP2C_SIG"/>
    <property type="match status" value="1"/>
</dbReference>
<gene>
    <name evidence="3" type="ORF">KCX82_16140</name>
</gene>
<dbReference type="InterPro" id="IPR013767">
    <property type="entry name" value="PAS_fold"/>
</dbReference>
<protein>
    <submittedName>
        <fullName evidence="3">SpoIIE family protein phosphatase</fullName>
    </submittedName>
</protein>
<evidence type="ECO:0000313" key="4">
    <source>
        <dbReference type="Proteomes" id="UP000675664"/>
    </source>
</evidence>
<dbReference type="Gene3D" id="3.60.40.10">
    <property type="entry name" value="PPM-type phosphatase domain"/>
    <property type="match status" value="1"/>
</dbReference>
<accession>A0A8J7W214</accession>
<dbReference type="Gene3D" id="3.30.450.20">
    <property type="entry name" value="PAS domain"/>
    <property type="match status" value="1"/>
</dbReference>
<dbReference type="Proteomes" id="UP000675664">
    <property type="component" value="Unassembled WGS sequence"/>
</dbReference>
<proteinExistence type="predicted"/>
<dbReference type="InterPro" id="IPR000014">
    <property type="entry name" value="PAS"/>
</dbReference>
<evidence type="ECO:0000259" key="2">
    <source>
        <dbReference type="PROSITE" id="PS50112"/>
    </source>
</evidence>
<dbReference type="Pfam" id="PF00989">
    <property type="entry name" value="PAS"/>
    <property type="match status" value="1"/>
</dbReference>
<organism evidence="3 4">
    <name type="scientific">Sinanaerobacter chloroacetimidivorans</name>
    <dbReference type="NCBI Taxonomy" id="2818044"/>
    <lineage>
        <taxon>Bacteria</taxon>
        <taxon>Bacillati</taxon>
        <taxon>Bacillota</taxon>
        <taxon>Clostridia</taxon>
        <taxon>Peptostreptococcales</taxon>
        <taxon>Anaerovoracaceae</taxon>
        <taxon>Sinanaerobacter</taxon>
    </lineage>
</organism>
<dbReference type="RefSeq" id="WP_227019553.1">
    <property type="nucleotide sequence ID" value="NZ_JAGSND010000013.1"/>
</dbReference>
<feature type="domain" description="PAS" evidence="2">
    <location>
        <begin position="7"/>
        <end position="58"/>
    </location>
</feature>
<dbReference type="PANTHER" id="PTHR43156">
    <property type="entry name" value="STAGE II SPORULATION PROTEIN E-RELATED"/>
    <property type="match status" value="1"/>
</dbReference>
<evidence type="ECO:0000313" key="3">
    <source>
        <dbReference type="EMBL" id="MBR0599417.1"/>
    </source>
</evidence>